<dbReference type="EMBL" id="BSYR01000037">
    <property type="protein sequence ID" value="GMJ03513.1"/>
    <property type="molecule type" value="Genomic_DNA"/>
</dbReference>
<name>A0A9W7IVT7_HIBTR</name>
<feature type="signal peptide" evidence="6">
    <location>
        <begin position="1"/>
        <end position="18"/>
    </location>
</feature>
<reference evidence="7" key="1">
    <citation type="submission" date="2023-05" db="EMBL/GenBank/DDBJ databases">
        <title>Genome and transcriptome analyses reveal genes involved in the formation of fine ridges on petal epidermal cells in Hibiscus trionum.</title>
        <authorList>
            <person name="Koshimizu S."/>
            <person name="Masuda S."/>
            <person name="Ishii T."/>
            <person name="Shirasu K."/>
            <person name="Hoshino A."/>
            <person name="Arita M."/>
        </authorList>
    </citation>
    <scope>NUCLEOTIDE SEQUENCE</scope>
    <source>
        <strain evidence="7">Hamamatsu line</strain>
    </source>
</reference>
<keyword evidence="4 6" id="KW-0732">Signal</keyword>
<keyword evidence="8" id="KW-1185">Reference proteome</keyword>
<protein>
    <submittedName>
        <fullName evidence="7">Uncharacterized protein</fullName>
    </submittedName>
</protein>
<dbReference type="PANTHER" id="PTHR32093:SF131">
    <property type="entry name" value="LEUCINE-RICH REPEAT-CONTAINING N-TERMINAL PLANT-TYPE DOMAIN-CONTAINING PROTEIN"/>
    <property type="match status" value="1"/>
</dbReference>
<evidence type="ECO:0000256" key="2">
    <source>
        <dbReference type="ARBA" id="ARBA00022525"/>
    </source>
</evidence>
<dbReference type="Pfam" id="PF00560">
    <property type="entry name" value="LRR_1"/>
    <property type="match status" value="3"/>
</dbReference>
<keyword evidence="2" id="KW-0964">Secreted</keyword>
<dbReference type="SUPFAM" id="SSF52058">
    <property type="entry name" value="L domain-like"/>
    <property type="match status" value="1"/>
</dbReference>
<evidence type="ECO:0000256" key="5">
    <source>
        <dbReference type="ARBA" id="ARBA00022737"/>
    </source>
</evidence>
<comment type="caution">
    <text evidence="7">The sequence shown here is derived from an EMBL/GenBank/DDBJ whole genome shotgun (WGS) entry which is preliminary data.</text>
</comment>
<organism evidence="7 8">
    <name type="scientific">Hibiscus trionum</name>
    <name type="common">Flower of an hour</name>
    <dbReference type="NCBI Taxonomy" id="183268"/>
    <lineage>
        <taxon>Eukaryota</taxon>
        <taxon>Viridiplantae</taxon>
        <taxon>Streptophyta</taxon>
        <taxon>Embryophyta</taxon>
        <taxon>Tracheophyta</taxon>
        <taxon>Spermatophyta</taxon>
        <taxon>Magnoliopsida</taxon>
        <taxon>eudicotyledons</taxon>
        <taxon>Gunneridae</taxon>
        <taxon>Pentapetalae</taxon>
        <taxon>rosids</taxon>
        <taxon>malvids</taxon>
        <taxon>Malvales</taxon>
        <taxon>Malvaceae</taxon>
        <taxon>Malvoideae</taxon>
        <taxon>Hibiscus</taxon>
    </lineage>
</organism>
<evidence type="ECO:0000256" key="1">
    <source>
        <dbReference type="ARBA" id="ARBA00004613"/>
    </source>
</evidence>
<evidence type="ECO:0000256" key="6">
    <source>
        <dbReference type="SAM" id="SignalP"/>
    </source>
</evidence>
<keyword evidence="3" id="KW-0433">Leucine-rich repeat</keyword>
<comment type="subcellular location">
    <subcellularLocation>
        <location evidence="1">Secreted</location>
    </subcellularLocation>
</comment>
<dbReference type="InterPro" id="IPR032675">
    <property type="entry name" value="LRR_dom_sf"/>
</dbReference>
<feature type="chain" id="PRO_5040873921" evidence="6">
    <location>
        <begin position="19"/>
        <end position="421"/>
    </location>
</feature>
<dbReference type="PANTHER" id="PTHR32093">
    <property type="entry name" value="LEUCINE-RICH REPEAT EXTENSIN-LIKE PROTEIN 3-RELATED"/>
    <property type="match status" value="1"/>
</dbReference>
<dbReference type="GO" id="GO:0005576">
    <property type="term" value="C:extracellular region"/>
    <property type="evidence" value="ECO:0007669"/>
    <property type="project" value="UniProtKB-SubCell"/>
</dbReference>
<keyword evidence="5" id="KW-0677">Repeat</keyword>
<dbReference type="AlphaFoldDB" id="A0A9W7IVT7"/>
<gene>
    <name evidence="7" type="ORF">HRI_004020500</name>
</gene>
<dbReference type="OrthoDB" id="676979at2759"/>
<sequence>MRSLAISTSFFLFSVVFATLNILTGGTKGPAPYHEPPSCKHFKNKYGCFENARLAKSYEVIQRFKTKIKVDNNSGKYLKTWYGTDVCSYNGFKCDIRPDVKEKAVAAVDFNGFKFTGRNGTLPLDGFFDELDDLAIFHANSNNFTGTVPFNASKIKYLYELDLSNNKISGNFPMKTIGAMNLTFLDLRFNSLRGSVPPQVFNLSLDVFFINNNGFASQTLPTNLGDTSAVYLTFANNNFTGPITRSIGRARNLLEVLFLNNQLSGCLPYEIGNLSQATVFDASMNKLTGPIPYSFGCMKKIQILNLANNRLYGEVPEIVCELPMIDNLTLANNYFTSIGPSCYNLMLKKKLDVTKNCIYGLPNQRSEAECVAFMRKKKACKRITTFYFVPCEKHDYYKYSDEGDRSPAARTYSTLTPHHRL</sequence>
<dbReference type="InterPro" id="IPR001611">
    <property type="entry name" value="Leu-rich_rpt"/>
</dbReference>
<accession>A0A9W7IVT7</accession>
<dbReference type="FunFam" id="3.80.10.10:FF:000383">
    <property type="entry name" value="Leucine-rich repeat receptor protein kinase EMS1"/>
    <property type="match status" value="1"/>
</dbReference>
<evidence type="ECO:0000313" key="7">
    <source>
        <dbReference type="EMBL" id="GMJ03513.1"/>
    </source>
</evidence>
<proteinExistence type="predicted"/>
<dbReference type="Proteomes" id="UP001165190">
    <property type="component" value="Unassembled WGS sequence"/>
</dbReference>
<evidence type="ECO:0000313" key="8">
    <source>
        <dbReference type="Proteomes" id="UP001165190"/>
    </source>
</evidence>
<dbReference type="Gene3D" id="3.80.10.10">
    <property type="entry name" value="Ribonuclease Inhibitor"/>
    <property type="match status" value="2"/>
</dbReference>
<evidence type="ECO:0000256" key="3">
    <source>
        <dbReference type="ARBA" id="ARBA00022614"/>
    </source>
</evidence>
<evidence type="ECO:0000256" key="4">
    <source>
        <dbReference type="ARBA" id="ARBA00022729"/>
    </source>
</evidence>
<dbReference type="InterPro" id="IPR051582">
    <property type="entry name" value="LRR_extensin-like_regulator"/>
</dbReference>